<sequence length="557" mass="62332">MSATRPSKLRRTFFADLEHIAAVQRDVDDAAQVHASAAAALQLAQAEYDATKLELQIQRDRLRGLFRSSDAVRSSLRTLATFPADLLSMIFVHGSTDRPQEDDKPWHLVAIDIEAFQLPYRVAAVSRHWRQVARSTAQLWTCICIPSSESDVQSTGPNSTAYACLLEHVKLHLSLSQAASLDLIWDLTLSRSVSQDASTCSREDKQEDVFHSKLFQLLMRHSSRIRSFLLETSADVGYDHDTNHFGGPHVTTVIHHILALLRCRTPKLVELAVKCLHFCVISDDDFWENFPEMEFPVLLPHAPNLRRLHVLDAPIVVRRPHPGFHALTELDIQLTIYTINVVHLWDTLVSAPNLDRLWLDLKVDDEEEFDFEVEVPTSLPVSTIALSQSVDSPFNLVTLLDRLSLPNLSSLSIKSHMVSSLTVNDALASSNSSLTISGYMGLGAEDLAILQRFAAVEAVSFSLATAKMDDHALFELLCDAADPMWPRLRRLSLRGVASDSVERDGVLQLVRARNLHRDSESAEYTPLDLVEFDKYSVPTHVAIQVEEIMGARCKLLD</sequence>
<name>A0A165DM34_EXIGL</name>
<evidence type="ECO:0000313" key="2">
    <source>
        <dbReference type="Proteomes" id="UP000077266"/>
    </source>
</evidence>
<dbReference type="AlphaFoldDB" id="A0A165DM34"/>
<accession>A0A165DM34</accession>
<dbReference type="EMBL" id="KV426208">
    <property type="protein sequence ID" value="KZV84877.1"/>
    <property type="molecule type" value="Genomic_DNA"/>
</dbReference>
<dbReference type="InParanoid" id="A0A165DM34"/>
<reference evidence="1 2" key="1">
    <citation type="journal article" date="2016" name="Mol. Biol. Evol.">
        <title>Comparative Genomics of Early-Diverging Mushroom-Forming Fungi Provides Insights into the Origins of Lignocellulose Decay Capabilities.</title>
        <authorList>
            <person name="Nagy L.G."/>
            <person name="Riley R."/>
            <person name="Tritt A."/>
            <person name="Adam C."/>
            <person name="Daum C."/>
            <person name="Floudas D."/>
            <person name="Sun H."/>
            <person name="Yadav J.S."/>
            <person name="Pangilinan J."/>
            <person name="Larsson K.H."/>
            <person name="Matsuura K."/>
            <person name="Barry K."/>
            <person name="Labutti K."/>
            <person name="Kuo R."/>
            <person name="Ohm R.A."/>
            <person name="Bhattacharya S.S."/>
            <person name="Shirouzu T."/>
            <person name="Yoshinaga Y."/>
            <person name="Martin F.M."/>
            <person name="Grigoriev I.V."/>
            <person name="Hibbett D.S."/>
        </authorList>
    </citation>
    <scope>NUCLEOTIDE SEQUENCE [LARGE SCALE GENOMIC DNA]</scope>
    <source>
        <strain evidence="1 2">HHB12029</strain>
    </source>
</reference>
<gene>
    <name evidence="1" type="ORF">EXIGLDRAFT_726685</name>
</gene>
<dbReference type="OrthoDB" id="3352270at2759"/>
<protein>
    <submittedName>
        <fullName evidence="1">Uncharacterized protein</fullName>
    </submittedName>
</protein>
<dbReference type="Proteomes" id="UP000077266">
    <property type="component" value="Unassembled WGS sequence"/>
</dbReference>
<organism evidence="1 2">
    <name type="scientific">Exidia glandulosa HHB12029</name>
    <dbReference type="NCBI Taxonomy" id="1314781"/>
    <lineage>
        <taxon>Eukaryota</taxon>
        <taxon>Fungi</taxon>
        <taxon>Dikarya</taxon>
        <taxon>Basidiomycota</taxon>
        <taxon>Agaricomycotina</taxon>
        <taxon>Agaricomycetes</taxon>
        <taxon>Auriculariales</taxon>
        <taxon>Exidiaceae</taxon>
        <taxon>Exidia</taxon>
    </lineage>
</organism>
<proteinExistence type="predicted"/>
<keyword evidence="2" id="KW-1185">Reference proteome</keyword>
<evidence type="ECO:0000313" key="1">
    <source>
        <dbReference type="EMBL" id="KZV84877.1"/>
    </source>
</evidence>